<gene>
    <name evidence="1" type="ORF">DFR44_1394</name>
</gene>
<dbReference type="Proteomes" id="UP000294480">
    <property type="component" value="Unassembled WGS sequence"/>
</dbReference>
<dbReference type="AlphaFoldDB" id="A0A4V3DJE5"/>
<sequence>MDLGYWLLTTVAVQATNSAVNNGIVMMGPTHSYDEKLLSETLQEQKVQGSEDMVKMLNEGPVYVTANGLVPVGDNRPYRHMNDGKASELLFLITSNMDNEYLMSMATAAKTIGAVLMMRGLVDDSVEKTIAFAKPLVDAGALVQINPIPSETFRHRTYRKAPLIVYTEVDSKGGYACANGESLKSCSEVIGGVIHRPFGDYKVMETATEMLGGYKKWAVK</sequence>
<dbReference type="Pfam" id="PF09673">
    <property type="entry name" value="TrbC_Ftype"/>
    <property type="match status" value="1"/>
</dbReference>
<accession>A0A4V3DJE5</accession>
<dbReference type="RefSeq" id="WP_133621567.1">
    <property type="nucleotide sequence ID" value="NZ_SNZE01000039.1"/>
</dbReference>
<protein>
    <submittedName>
        <fullName evidence="1">Type F conjugative transfer system pilin assembly protein</fullName>
    </submittedName>
</protein>
<keyword evidence="2" id="KW-1185">Reference proteome</keyword>
<proteinExistence type="predicted"/>
<evidence type="ECO:0000313" key="1">
    <source>
        <dbReference type="EMBL" id="TDR27776.1"/>
    </source>
</evidence>
<reference evidence="1 2" key="1">
    <citation type="submission" date="2019-03" db="EMBL/GenBank/DDBJ databases">
        <title>Genomic Encyclopedia of Type Strains, Phase IV (KMG-IV): sequencing the most valuable type-strain genomes for metagenomic binning, comparative biology and taxonomic classification.</title>
        <authorList>
            <person name="Goeker M."/>
        </authorList>
    </citation>
    <scope>NUCLEOTIDE SEQUENCE [LARGE SCALE GENOMIC DNA]</scope>
    <source>
        <strain evidence="1 2">DSM 102852</strain>
    </source>
</reference>
<dbReference type="EMBL" id="SNZE01000039">
    <property type="protein sequence ID" value="TDR27776.1"/>
    <property type="molecule type" value="Genomic_DNA"/>
</dbReference>
<dbReference type="InterPro" id="IPR019106">
    <property type="entry name" value="T4SS_TrbC"/>
</dbReference>
<name>A0A4V3DJE5_9BURK</name>
<organism evidence="1 2">
    <name type="scientific">Hydromonas duriensis</name>
    <dbReference type="NCBI Taxonomy" id="1527608"/>
    <lineage>
        <taxon>Bacteria</taxon>
        <taxon>Pseudomonadati</taxon>
        <taxon>Pseudomonadota</taxon>
        <taxon>Betaproteobacteria</taxon>
        <taxon>Burkholderiales</taxon>
        <taxon>Burkholderiaceae</taxon>
        <taxon>Hydromonas</taxon>
    </lineage>
</organism>
<comment type="caution">
    <text evidence="1">The sequence shown here is derived from an EMBL/GenBank/DDBJ whole genome shotgun (WGS) entry which is preliminary data.</text>
</comment>
<evidence type="ECO:0000313" key="2">
    <source>
        <dbReference type="Proteomes" id="UP000294480"/>
    </source>
</evidence>